<gene>
    <name evidence="2" type="ORF">AC579_8983</name>
</gene>
<keyword evidence="3" id="KW-1185">Reference proteome</keyword>
<comment type="caution">
    <text evidence="2">The sequence shown here is derived from an EMBL/GenBank/DDBJ whole genome shotgun (WGS) entry which is preliminary data.</text>
</comment>
<feature type="compositionally biased region" description="Acidic residues" evidence="1">
    <location>
        <begin position="49"/>
        <end position="68"/>
    </location>
</feature>
<feature type="compositionally biased region" description="Low complexity" evidence="1">
    <location>
        <begin position="15"/>
        <end position="42"/>
    </location>
</feature>
<dbReference type="AlphaFoldDB" id="A0A139HNY5"/>
<accession>A0A139HNY5</accession>
<evidence type="ECO:0000256" key="1">
    <source>
        <dbReference type="SAM" id="MobiDB-lite"/>
    </source>
</evidence>
<dbReference type="Proteomes" id="UP000073492">
    <property type="component" value="Unassembled WGS sequence"/>
</dbReference>
<proteinExistence type="predicted"/>
<sequence length="317" mass="35069">MAPKSPSLMKVRNTPVQQSSQGEPQQGPSQHPQQPQQQVAQGTKRTHEDDELDDDDELNQDPGLDDDVMPTTELDADNNAFEDTVAKTLLAKPMRQHSTESFTNQTADDEEELEDILQRAEYENAYVDDSFDDIFIIPGANDIEDSATVAQPTFAPGLMGPPARTYPGLGVDTSQIYNQKPGCEVTRISSIKLEFALWLREEGISRGLYASLRGILASSTDTDLKTLPDTVDTLKLHLKSVLPLLSLRVKEVATMDENKMARLLAGLKVSRAGKKEALFFFDPEELFSCILSSALFQKMYKGLSQSSLTILRSCGNR</sequence>
<feature type="region of interest" description="Disordered" evidence="1">
    <location>
        <begin position="1"/>
        <end position="79"/>
    </location>
</feature>
<organism evidence="2 3">
    <name type="scientific">Pseudocercospora musae</name>
    <dbReference type="NCBI Taxonomy" id="113226"/>
    <lineage>
        <taxon>Eukaryota</taxon>
        <taxon>Fungi</taxon>
        <taxon>Dikarya</taxon>
        <taxon>Ascomycota</taxon>
        <taxon>Pezizomycotina</taxon>
        <taxon>Dothideomycetes</taxon>
        <taxon>Dothideomycetidae</taxon>
        <taxon>Mycosphaerellales</taxon>
        <taxon>Mycosphaerellaceae</taxon>
        <taxon>Pseudocercospora</taxon>
    </lineage>
</organism>
<protein>
    <submittedName>
        <fullName evidence="2">Uncharacterized protein</fullName>
    </submittedName>
</protein>
<dbReference type="EMBL" id="LFZO01000593">
    <property type="protein sequence ID" value="KXT04113.1"/>
    <property type="molecule type" value="Genomic_DNA"/>
</dbReference>
<evidence type="ECO:0000313" key="2">
    <source>
        <dbReference type="EMBL" id="KXT04113.1"/>
    </source>
</evidence>
<reference evidence="2 3" key="1">
    <citation type="submission" date="2015-07" db="EMBL/GenBank/DDBJ databases">
        <title>Comparative genomics of the Sigatoka disease complex on banana suggests a link between parallel evolutionary changes in Pseudocercospora fijiensis and Pseudocercospora eumusae and increased virulence on the banana host.</title>
        <authorList>
            <person name="Chang T.-C."/>
            <person name="Salvucci A."/>
            <person name="Crous P.W."/>
            <person name="Stergiopoulos I."/>
        </authorList>
    </citation>
    <scope>NUCLEOTIDE SEQUENCE [LARGE SCALE GENOMIC DNA]</scope>
    <source>
        <strain evidence="2 3">CBS 116634</strain>
    </source>
</reference>
<name>A0A139HNY5_9PEZI</name>
<evidence type="ECO:0000313" key="3">
    <source>
        <dbReference type="Proteomes" id="UP000073492"/>
    </source>
</evidence>
<dbReference type="STRING" id="113226.A0A139HNY5"/>